<feature type="region of interest" description="Disordered" evidence="1">
    <location>
        <begin position="1"/>
        <end position="34"/>
    </location>
</feature>
<name>A0A6P6U1E4_COFAR</name>
<protein>
    <submittedName>
        <fullName evidence="4">Uncharacterized protein At4g22758-like</fullName>
    </submittedName>
</protein>
<evidence type="ECO:0000313" key="3">
    <source>
        <dbReference type="Proteomes" id="UP001652660"/>
    </source>
</evidence>
<sequence>MPSPAKSNHRKGTGEKNRKGKLAEKAQSFHAGSISAGKVGQMSLLQRPRTVPDLLSGKEVVQKSSSYEEVSRPLKLTKLLLNVTIQRSLGPVQVVMSPESTVEELIAAALRQYSKEGRRPILAANEPSGFDLHYSQFSLESLNRDEKLMALGSRNFFLCPKKCGATESDGAVTASSSSCKGQAERATPKFGLPWLKFMEFML</sequence>
<keyword evidence="3" id="KW-1185">Reference proteome</keyword>
<organism evidence="3 4">
    <name type="scientific">Coffea arabica</name>
    <name type="common">Arabian coffee</name>
    <dbReference type="NCBI Taxonomy" id="13443"/>
    <lineage>
        <taxon>Eukaryota</taxon>
        <taxon>Viridiplantae</taxon>
        <taxon>Streptophyta</taxon>
        <taxon>Embryophyta</taxon>
        <taxon>Tracheophyta</taxon>
        <taxon>Spermatophyta</taxon>
        <taxon>Magnoliopsida</taxon>
        <taxon>eudicotyledons</taxon>
        <taxon>Gunneridae</taxon>
        <taxon>Pentapetalae</taxon>
        <taxon>asterids</taxon>
        <taxon>lamiids</taxon>
        <taxon>Gentianales</taxon>
        <taxon>Rubiaceae</taxon>
        <taxon>Ixoroideae</taxon>
        <taxon>Gardenieae complex</taxon>
        <taxon>Bertiereae - Coffeeae clade</taxon>
        <taxon>Coffeeae</taxon>
        <taxon>Coffea</taxon>
    </lineage>
</organism>
<proteinExistence type="predicted"/>
<feature type="compositionally biased region" description="Basic and acidic residues" evidence="1">
    <location>
        <begin position="12"/>
        <end position="24"/>
    </location>
</feature>
<dbReference type="PANTHER" id="PTHR33270:SF24">
    <property type="entry name" value="EXPRESSED PROTEIN"/>
    <property type="match status" value="1"/>
</dbReference>
<dbReference type="Proteomes" id="UP001652660">
    <property type="component" value="Chromosome 1e"/>
</dbReference>
<gene>
    <name evidence="4" type="primary">LOC113706565</name>
</gene>
<feature type="domain" description="DUF7054" evidence="2">
    <location>
        <begin position="75"/>
        <end position="159"/>
    </location>
</feature>
<dbReference type="Pfam" id="PF23156">
    <property type="entry name" value="DUF7054"/>
    <property type="match status" value="1"/>
</dbReference>
<reference evidence="4" key="2">
    <citation type="submission" date="2025-08" db="UniProtKB">
        <authorList>
            <consortium name="RefSeq"/>
        </authorList>
    </citation>
    <scope>IDENTIFICATION</scope>
    <source>
        <tissue evidence="4">Leaves</tissue>
    </source>
</reference>
<dbReference type="InterPro" id="IPR040358">
    <property type="entry name" value="At4g22758-like"/>
</dbReference>
<accession>A0A6P6U1E4</accession>
<dbReference type="GeneID" id="113706565"/>
<evidence type="ECO:0000256" key="1">
    <source>
        <dbReference type="SAM" id="MobiDB-lite"/>
    </source>
</evidence>
<dbReference type="OrthoDB" id="651546at2759"/>
<reference evidence="3" key="1">
    <citation type="journal article" date="2025" name="Foods">
        <title>Unveiling the Microbial Signatures of Arabica Coffee Cherries: Insights into Ripeness Specific Diversity, Functional Traits, and Implications for Quality and Safety.</title>
        <authorList>
            <consortium name="RefSeq"/>
            <person name="Tenea G.N."/>
            <person name="Cifuentes V."/>
            <person name="Reyes P."/>
            <person name="Cevallos-Vallejos M."/>
        </authorList>
    </citation>
    <scope>NUCLEOTIDE SEQUENCE [LARGE SCALE GENOMIC DNA]</scope>
</reference>
<evidence type="ECO:0000313" key="4">
    <source>
        <dbReference type="RefSeq" id="XP_027084294.1"/>
    </source>
</evidence>
<dbReference type="AlphaFoldDB" id="A0A6P6U1E4"/>
<evidence type="ECO:0000259" key="2">
    <source>
        <dbReference type="Pfam" id="PF23156"/>
    </source>
</evidence>
<dbReference type="InterPro" id="IPR055482">
    <property type="entry name" value="DUF7054"/>
</dbReference>
<dbReference type="RefSeq" id="XP_027084294.1">
    <property type="nucleotide sequence ID" value="XM_027228493.2"/>
</dbReference>
<dbReference type="PANTHER" id="PTHR33270">
    <property type="entry name" value="BNAC05G50380D PROTEIN"/>
    <property type="match status" value="1"/>
</dbReference>